<comment type="caution">
    <text evidence="1">The sequence shown here is derived from an EMBL/GenBank/DDBJ whole genome shotgun (WGS) entry which is preliminary data.</text>
</comment>
<dbReference type="Proteomes" id="UP000606044">
    <property type="component" value="Unassembled WGS sequence"/>
</dbReference>
<evidence type="ECO:0000313" key="2">
    <source>
        <dbReference type="Proteomes" id="UP000606044"/>
    </source>
</evidence>
<dbReference type="EMBL" id="BMCT01000001">
    <property type="protein sequence ID" value="GGF56701.1"/>
    <property type="molecule type" value="Genomic_DNA"/>
</dbReference>
<reference evidence="1" key="1">
    <citation type="journal article" date="2014" name="Int. J. Syst. Evol. Microbiol.">
        <title>Complete genome sequence of Corynebacterium casei LMG S-19264T (=DSM 44701T), isolated from a smear-ripened cheese.</title>
        <authorList>
            <consortium name="US DOE Joint Genome Institute (JGI-PGF)"/>
            <person name="Walter F."/>
            <person name="Albersmeier A."/>
            <person name="Kalinowski J."/>
            <person name="Ruckert C."/>
        </authorList>
    </citation>
    <scope>NUCLEOTIDE SEQUENCE</scope>
    <source>
        <strain evidence="1">CCM 7897</strain>
    </source>
</reference>
<accession>A0A917BU15</accession>
<reference evidence="1" key="2">
    <citation type="submission" date="2020-09" db="EMBL/GenBank/DDBJ databases">
        <authorList>
            <person name="Sun Q."/>
            <person name="Sedlacek I."/>
        </authorList>
    </citation>
    <scope>NUCLEOTIDE SEQUENCE</scope>
    <source>
        <strain evidence="1">CCM 7897</strain>
    </source>
</reference>
<organism evidence="1 2">
    <name type="scientific">Azorhizobium oxalatiphilum</name>
    <dbReference type="NCBI Taxonomy" id="980631"/>
    <lineage>
        <taxon>Bacteria</taxon>
        <taxon>Pseudomonadati</taxon>
        <taxon>Pseudomonadota</taxon>
        <taxon>Alphaproteobacteria</taxon>
        <taxon>Hyphomicrobiales</taxon>
        <taxon>Xanthobacteraceae</taxon>
        <taxon>Azorhizobium</taxon>
    </lineage>
</organism>
<proteinExistence type="predicted"/>
<gene>
    <name evidence="1" type="ORF">GCM10007301_15490</name>
</gene>
<evidence type="ECO:0000313" key="1">
    <source>
        <dbReference type="EMBL" id="GGF56701.1"/>
    </source>
</evidence>
<keyword evidence="2" id="KW-1185">Reference proteome</keyword>
<dbReference type="RefSeq" id="WP_188576870.1">
    <property type="nucleotide sequence ID" value="NZ_BMCT01000001.1"/>
</dbReference>
<dbReference type="AlphaFoldDB" id="A0A917BU15"/>
<sequence length="501" mass="52655">MAIGFNTIPGTIVAPIISFEINSGGQFESTSRLLLIGHKNTGTAAVDNVPFRCNSVTEAIALTGKGSMLAEMIIAARRNAPAQDVWLMPVPAAGTAEVRTITVGAVPAAGGYGVIEIDGQEIALTMGAGDTAAAVATALAAGINGFQDPLTRSALPFTAAATTNVVTLTARWAGEIVSGVDIYVPLLASGNAFSGLLTVATTAAGTGAPNLAAGLAALADDPFDWIVSPFSDASNVARYQSVLSDISGRWAWSRQSYGHIFTTKTDTTANLTTFGLSYDTRHVATFTRLSGGGDATSPWVWAAANAGRIVPWLSDGALGNVSRNQTGLVVEGVKAPRDRTRWMNDYATRNAFLVSGLSTYGVRSDGAVTIDKVITMQRTDGAGNTDTTFRDIQKIGQLVYALRYFRTRLQAEHGQKAIANDNPGNLLAITTVNDIRATMVGVYRSMPGVLENAETFVAQLDVRRNSDNPNRIDIYAPLDMVNPLDVIAANATIYSQFAAAA</sequence>
<protein>
    <submittedName>
        <fullName evidence="1">Tail sheath protein</fullName>
    </submittedName>
</protein>
<name>A0A917BU15_9HYPH</name>